<dbReference type="RefSeq" id="XP_049143165.1">
    <property type="nucleotide sequence ID" value="XM_049286022.1"/>
</dbReference>
<gene>
    <name evidence="1" type="ORF">CLUP02_07025</name>
</gene>
<proteinExistence type="predicted"/>
<sequence>MVVDPDMKCLIRGFGMRGGVSGGVRGRSDLVTYCENCNSGNAIAKPNLLLTERNYNPEPDVGVVKPRERARWRRTCLIESASQRVEVPGGCRGFNVYYVSHQHPVTPVSVVGPCMARASPVGFLDGNFVASADSQLLTIAK</sequence>
<organism evidence="1 2">
    <name type="scientific">Colletotrichum lupini</name>
    <dbReference type="NCBI Taxonomy" id="145971"/>
    <lineage>
        <taxon>Eukaryota</taxon>
        <taxon>Fungi</taxon>
        <taxon>Dikarya</taxon>
        <taxon>Ascomycota</taxon>
        <taxon>Pezizomycotina</taxon>
        <taxon>Sordariomycetes</taxon>
        <taxon>Hypocreomycetidae</taxon>
        <taxon>Glomerellales</taxon>
        <taxon>Glomerellaceae</taxon>
        <taxon>Colletotrichum</taxon>
        <taxon>Colletotrichum acutatum species complex</taxon>
    </lineage>
</organism>
<protein>
    <submittedName>
        <fullName evidence="1">Uncharacterized protein</fullName>
    </submittedName>
</protein>
<reference evidence="1" key="1">
    <citation type="journal article" date="2021" name="Mol. Plant Microbe Interact.">
        <title>Complete Genome Sequence of the Plant-Pathogenic Fungus Colletotrichum lupini.</title>
        <authorList>
            <person name="Baroncelli R."/>
            <person name="Pensec F."/>
            <person name="Da Lio D."/>
            <person name="Boufleur T."/>
            <person name="Vicente I."/>
            <person name="Sarrocco S."/>
            <person name="Picot A."/>
            <person name="Baraldi E."/>
            <person name="Sukno S."/>
            <person name="Thon M."/>
            <person name="Le Floch G."/>
        </authorList>
    </citation>
    <scope>NUCLEOTIDE SEQUENCE</scope>
    <source>
        <strain evidence="1">IMI 504893</strain>
    </source>
</reference>
<dbReference type="EMBL" id="CP019475">
    <property type="protein sequence ID" value="UQC81539.1"/>
    <property type="molecule type" value="Genomic_DNA"/>
</dbReference>
<evidence type="ECO:0000313" key="2">
    <source>
        <dbReference type="Proteomes" id="UP000830671"/>
    </source>
</evidence>
<dbReference type="GeneID" id="73341032"/>
<name>A0A9Q8SQ78_9PEZI</name>
<dbReference type="Proteomes" id="UP000830671">
    <property type="component" value="Chromosome 3"/>
</dbReference>
<dbReference type="AlphaFoldDB" id="A0A9Q8SQ78"/>
<accession>A0A9Q8SQ78</accession>
<evidence type="ECO:0000313" key="1">
    <source>
        <dbReference type="EMBL" id="UQC81539.1"/>
    </source>
</evidence>
<keyword evidence="2" id="KW-1185">Reference proteome</keyword>
<dbReference type="KEGG" id="clup:CLUP02_07025"/>